<proteinExistence type="predicted"/>
<evidence type="ECO:0000313" key="2">
    <source>
        <dbReference type="Proteomes" id="UP001596957"/>
    </source>
</evidence>
<evidence type="ECO:0000313" key="1">
    <source>
        <dbReference type="EMBL" id="MFD0287710.1"/>
    </source>
</evidence>
<accession>A0ABW2VTM1</accession>
<dbReference type="RefSeq" id="WP_381301709.1">
    <property type="nucleotide sequence ID" value="NZ_JBHTEC010000004.1"/>
</dbReference>
<dbReference type="Proteomes" id="UP001596957">
    <property type="component" value="Unassembled WGS sequence"/>
</dbReference>
<comment type="caution">
    <text evidence="1">The sequence shown here is derived from an EMBL/GenBank/DDBJ whole genome shotgun (WGS) entry which is preliminary data.</text>
</comment>
<dbReference type="EMBL" id="JBHTEC010000004">
    <property type="protein sequence ID" value="MFD0287710.1"/>
    <property type="molecule type" value="Genomic_DNA"/>
</dbReference>
<gene>
    <name evidence="1" type="ORF">ACFQZP_40025</name>
</gene>
<protein>
    <submittedName>
        <fullName evidence="1">Uncharacterized protein</fullName>
    </submittedName>
</protein>
<reference evidence="2" key="1">
    <citation type="journal article" date="2019" name="Int. J. Syst. Evol. Microbiol.">
        <title>The Global Catalogue of Microorganisms (GCM) 10K type strain sequencing project: providing services to taxonomists for standard genome sequencing and annotation.</title>
        <authorList>
            <consortium name="The Broad Institute Genomics Platform"/>
            <consortium name="The Broad Institute Genome Sequencing Center for Infectious Disease"/>
            <person name="Wu L."/>
            <person name="Ma J."/>
        </authorList>
    </citation>
    <scope>NUCLEOTIDE SEQUENCE [LARGE SCALE GENOMIC DNA]</scope>
    <source>
        <strain evidence="2">CGMCC 4.7198</strain>
    </source>
</reference>
<sequence length="442" mass="48075">MATVLTLATGKVADTPAKFATTLARQSDQQLAALRRLMPRAGLADIAKQAESARRTLSLLDRGMARSLSTATALPAAAHAGYAQAGILTLSSGALGPNAGRTPAGAADTSMERLEASIARLRDRPGLPHQLLGLQAVATPLDSVLAYTAARHSLRDAEKGPFTSVRRIVALRPPATGFRDVSAALDGLRAGERRQLAALRALYRRGLLDLSTHRQPAELFRHLARVPGTGWESVDGAGGDPFAPQGVSPLVPSLVLRAEHAFAAYVNNDPEPMKQFLHDVLRVRPVRDDHCQAMAEAMLTRTWEEEADLGDDESVRIVLSRCARKGSDLVYDHMVRGHRIVTLDEGGERIAERPPTPEEIVLEQLVPWPQLFDIASVRFAAGRLNPQDQAVARAWSAQHGMTWTQAPLAVGQDPSRGERTRRLLKAHGREWIRRHSARREAP</sequence>
<name>A0ABW2VTM1_9ACTN</name>
<keyword evidence="2" id="KW-1185">Reference proteome</keyword>
<organism evidence="1 2">
    <name type="scientific">Streptomyces lutosisoli</name>
    <dbReference type="NCBI Taxonomy" id="2665721"/>
    <lineage>
        <taxon>Bacteria</taxon>
        <taxon>Bacillati</taxon>
        <taxon>Actinomycetota</taxon>
        <taxon>Actinomycetes</taxon>
        <taxon>Kitasatosporales</taxon>
        <taxon>Streptomycetaceae</taxon>
        <taxon>Streptomyces</taxon>
    </lineage>
</organism>